<proteinExistence type="predicted"/>
<reference evidence="1" key="1">
    <citation type="submission" date="2024-06" db="EMBL/GenBank/DDBJ databases">
        <title>Genomic Encyclopedia of Type Strains, Phase IV (KMG-IV): sequencing the most valuable type-strain genomes for metagenomic binning, comparative biology and taxonomic classification.</title>
        <authorList>
            <person name="Goeker M."/>
        </authorList>
    </citation>
    <scope>NUCLEOTIDE SEQUENCE</scope>
    <source>
        <strain evidence="1">SJCon</strain>
    </source>
</reference>
<sequence length="96" mass="10301">MDEVDQQALTGAVIKRHNLDLGELWLDYVALGGDASEQQIRDYTAGAAGLSEKERDALSQAVNEHCAAAGLGVRAPFSDSPLEQLDSKPQDPYSSK</sequence>
<dbReference type="Proteomes" id="UP001549207">
    <property type="component" value="Unassembled WGS sequence"/>
</dbReference>
<name>A0ACC6THN8_9MICC</name>
<dbReference type="EMBL" id="JBEPNJ010000011">
    <property type="protein sequence ID" value="MET3773122.1"/>
    <property type="molecule type" value="Genomic_DNA"/>
</dbReference>
<comment type="caution">
    <text evidence="1">The sequence shown here is derived from an EMBL/GenBank/DDBJ whole genome shotgun (WGS) entry which is preliminary data.</text>
</comment>
<organism evidence="1 2">
    <name type="scientific">Arthrobacter nitrophenolicus</name>
    <dbReference type="NCBI Taxonomy" id="683150"/>
    <lineage>
        <taxon>Bacteria</taxon>
        <taxon>Bacillati</taxon>
        <taxon>Actinomycetota</taxon>
        <taxon>Actinomycetes</taxon>
        <taxon>Micrococcales</taxon>
        <taxon>Micrococcaceae</taxon>
        <taxon>Arthrobacter</taxon>
    </lineage>
</organism>
<gene>
    <name evidence="1" type="ORF">ABIC98_002782</name>
</gene>
<keyword evidence="2" id="KW-1185">Reference proteome</keyword>
<accession>A0ACC6THN8</accession>
<evidence type="ECO:0000313" key="2">
    <source>
        <dbReference type="Proteomes" id="UP001549207"/>
    </source>
</evidence>
<evidence type="ECO:0000313" key="1">
    <source>
        <dbReference type="EMBL" id="MET3773122.1"/>
    </source>
</evidence>
<protein>
    <submittedName>
        <fullName evidence="1">Uncharacterized protein</fullName>
    </submittedName>
</protein>